<dbReference type="AlphaFoldDB" id="A0A5B7H7S2"/>
<protein>
    <submittedName>
        <fullName evidence="1">Uncharacterized protein</fullName>
    </submittedName>
</protein>
<organism evidence="1 2">
    <name type="scientific">Portunus trituberculatus</name>
    <name type="common">Swimming crab</name>
    <name type="synonym">Neptunus trituberculatus</name>
    <dbReference type="NCBI Taxonomy" id="210409"/>
    <lineage>
        <taxon>Eukaryota</taxon>
        <taxon>Metazoa</taxon>
        <taxon>Ecdysozoa</taxon>
        <taxon>Arthropoda</taxon>
        <taxon>Crustacea</taxon>
        <taxon>Multicrustacea</taxon>
        <taxon>Malacostraca</taxon>
        <taxon>Eumalacostraca</taxon>
        <taxon>Eucarida</taxon>
        <taxon>Decapoda</taxon>
        <taxon>Pleocyemata</taxon>
        <taxon>Brachyura</taxon>
        <taxon>Eubrachyura</taxon>
        <taxon>Portunoidea</taxon>
        <taxon>Portunidae</taxon>
        <taxon>Portuninae</taxon>
        <taxon>Portunus</taxon>
    </lineage>
</organism>
<proteinExistence type="predicted"/>
<gene>
    <name evidence="1" type="ORF">E2C01_059236</name>
</gene>
<reference evidence="1 2" key="1">
    <citation type="submission" date="2019-05" db="EMBL/GenBank/DDBJ databases">
        <title>Another draft genome of Portunus trituberculatus and its Hox gene families provides insights of decapod evolution.</title>
        <authorList>
            <person name="Jeong J.-H."/>
            <person name="Song I."/>
            <person name="Kim S."/>
            <person name="Choi T."/>
            <person name="Kim D."/>
            <person name="Ryu S."/>
            <person name="Kim W."/>
        </authorList>
    </citation>
    <scope>NUCLEOTIDE SEQUENCE [LARGE SCALE GENOMIC DNA]</scope>
    <source>
        <tissue evidence="1">Muscle</tissue>
    </source>
</reference>
<name>A0A5B7H7S2_PORTR</name>
<dbReference type="EMBL" id="VSRR010022935">
    <property type="protein sequence ID" value="MPC65108.1"/>
    <property type="molecule type" value="Genomic_DNA"/>
</dbReference>
<evidence type="ECO:0000313" key="2">
    <source>
        <dbReference type="Proteomes" id="UP000324222"/>
    </source>
</evidence>
<sequence>MIASSPPLARYGKGQPVTWRSVTCGMAGTDSRTPLLNIVNSLGSKVVSSFDALVNPNHDSLLFSRRHLALLSSRLNAVHTFQSELAAIHHGGEAGHSF</sequence>
<comment type="caution">
    <text evidence="1">The sequence shown here is derived from an EMBL/GenBank/DDBJ whole genome shotgun (WGS) entry which is preliminary data.</text>
</comment>
<accession>A0A5B7H7S2</accession>
<evidence type="ECO:0000313" key="1">
    <source>
        <dbReference type="EMBL" id="MPC65108.1"/>
    </source>
</evidence>
<dbReference type="Proteomes" id="UP000324222">
    <property type="component" value="Unassembled WGS sequence"/>
</dbReference>
<keyword evidence="2" id="KW-1185">Reference proteome</keyword>